<accession>A0AAD5NAM0</accession>
<protein>
    <submittedName>
        <fullName evidence="1">Uncharacterized protein</fullName>
    </submittedName>
</protein>
<evidence type="ECO:0000313" key="1">
    <source>
        <dbReference type="EMBL" id="KAJ1365026.1"/>
    </source>
</evidence>
<dbReference type="AlphaFoldDB" id="A0AAD5NAM0"/>
<keyword evidence="2" id="KW-1185">Reference proteome</keyword>
<dbReference type="EMBL" id="JAHQIW010005150">
    <property type="protein sequence ID" value="KAJ1365026.1"/>
    <property type="molecule type" value="Genomic_DNA"/>
</dbReference>
<gene>
    <name evidence="1" type="ORF">KIN20_025234</name>
</gene>
<proteinExistence type="predicted"/>
<organism evidence="1 2">
    <name type="scientific">Parelaphostrongylus tenuis</name>
    <name type="common">Meningeal worm</name>
    <dbReference type="NCBI Taxonomy" id="148309"/>
    <lineage>
        <taxon>Eukaryota</taxon>
        <taxon>Metazoa</taxon>
        <taxon>Ecdysozoa</taxon>
        <taxon>Nematoda</taxon>
        <taxon>Chromadorea</taxon>
        <taxon>Rhabditida</taxon>
        <taxon>Rhabditina</taxon>
        <taxon>Rhabditomorpha</taxon>
        <taxon>Strongyloidea</taxon>
        <taxon>Metastrongylidae</taxon>
        <taxon>Parelaphostrongylus</taxon>
    </lineage>
</organism>
<evidence type="ECO:0000313" key="2">
    <source>
        <dbReference type="Proteomes" id="UP001196413"/>
    </source>
</evidence>
<dbReference type="Proteomes" id="UP001196413">
    <property type="component" value="Unassembled WGS sequence"/>
</dbReference>
<sequence length="50" mass="5794">MLEKGDVGLFRTFSRTAAPNFHELFPVDVGIDGLFIIEQFIRYYALFIPQ</sequence>
<reference evidence="1" key="1">
    <citation type="submission" date="2021-06" db="EMBL/GenBank/DDBJ databases">
        <title>Parelaphostrongylus tenuis whole genome reference sequence.</title>
        <authorList>
            <person name="Garwood T.J."/>
            <person name="Larsen P.A."/>
            <person name="Fountain-Jones N.M."/>
            <person name="Garbe J.R."/>
            <person name="Macchietto M.G."/>
            <person name="Kania S.A."/>
            <person name="Gerhold R.W."/>
            <person name="Richards J.E."/>
            <person name="Wolf T.M."/>
        </authorList>
    </citation>
    <scope>NUCLEOTIDE SEQUENCE</scope>
    <source>
        <strain evidence="1">MNPRO001-30</strain>
        <tissue evidence="1">Meninges</tissue>
    </source>
</reference>
<comment type="caution">
    <text evidence="1">The sequence shown here is derived from an EMBL/GenBank/DDBJ whole genome shotgun (WGS) entry which is preliminary data.</text>
</comment>
<name>A0AAD5NAM0_PARTN</name>